<protein>
    <submittedName>
        <fullName evidence="1">Uncharacterized protein</fullName>
    </submittedName>
</protein>
<dbReference type="RefSeq" id="WP_133437155.1">
    <property type="nucleotide sequence ID" value="NZ_JAUFSA010000004.1"/>
</dbReference>
<sequence>MALAYPLDHNLWQPADVLAALRAAYSDVDAVVIPQTTTSVGEDGVLNPPDVDYADTREPGLRIREMSWLDLAYLLQVDLPWWPSGLRDAQSMLRWQPDSPPYDLVPTSPSTGDPHAILRLGATVHPDARRDVCAPFFQWFAETAACVACPPKVSGAKTVPGIRVSARAVAPGTGAALRDEVASGKDRPTTSEIAAVLHSQVDPAALDQQVKMWAHIVGAWSPLIERVVAVRIGSANPLARRFLNRLRESPGPNDELGFAIVAAHGLSVERASDPLTTAAPRRLEHEVDPDLWIARYGNTVYTSVPQVISTAVGELRELDITQERGQLLTDFTAWWTDGGGNAWPVPGCESHTAGYEGSGPSNLAAAATILAYDATAPVGGRHNRAIERDLRCQELEQILSADHYPTLVRRFVPNGKEFRWHTSGE</sequence>
<evidence type="ECO:0000313" key="2">
    <source>
        <dbReference type="Proteomes" id="UP001229081"/>
    </source>
</evidence>
<gene>
    <name evidence="1" type="ORF">QXL92_31535</name>
</gene>
<reference evidence="1" key="1">
    <citation type="submission" date="2023-06" db="EMBL/GenBank/DDBJ databases">
        <title>Identification of two novel mycobacterium reveal diversities and complexities of Mycobacterium gordonae clade.</title>
        <authorList>
            <person name="Matsumoto Y."/>
            <person name="Nakamura S."/>
            <person name="Motooka D."/>
            <person name="Fukushima K."/>
        </authorList>
    </citation>
    <scope>NUCLEOTIDE SEQUENCE</scope>
    <source>
        <strain evidence="1">TY812</strain>
    </source>
</reference>
<dbReference type="AlphaFoldDB" id="A0AAJ1SJ88"/>
<dbReference type="Proteomes" id="UP001229081">
    <property type="component" value="Unassembled WGS sequence"/>
</dbReference>
<name>A0AAJ1SJ88_9MYCO</name>
<organism evidence="1 2">
    <name type="scientific">Mycobacterium paragordonae</name>
    <dbReference type="NCBI Taxonomy" id="1389713"/>
    <lineage>
        <taxon>Bacteria</taxon>
        <taxon>Bacillati</taxon>
        <taxon>Actinomycetota</taxon>
        <taxon>Actinomycetes</taxon>
        <taxon>Mycobacteriales</taxon>
        <taxon>Mycobacteriaceae</taxon>
        <taxon>Mycobacterium</taxon>
    </lineage>
</organism>
<evidence type="ECO:0000313" key="1">
    <source>
        <dbReference type="EMBL" id="MDP7739268.1"/>
    </source>
</evidence>
<comment type="caution">
    <text evidence="1">The sequence shown here is derived from an EMBL/GenBank/DDBJ whole genome shotgun (WGS) entry which is preliminary data.</text>
</comment>
<proteinExistence type="predicted"/>
<dbReference type="EMBL" id="JAUFSA010000004">
    <property type="protein sequence ID" value="MDP7739268.1"/>
    <property type="molecule type" value="Genomic_DNA"/>
</dbReference>
<accession>A0AAJ1SJ88</accession>